<keyword evidence="4 8" id="KW-0819">tRNA processing</keyword>
<comment type="caution">
    <text evidence="10">The sequence shown here is derived from an EMBL/GenBank/DDBJ whole genome shotgun (WGS) entry which is preliminary data.</text>
</comment>
<keyword evidence="3 8" id="KW-0436">Ligase</keyword>
<dbReference type="SUPFAM" id="SSF52402">
    <property type="entry name" value="Adenine nucleotide alpha hydrolases-like"/>
    <property type="match status" value="1"/>
</dbReference>
<evidence type="ECO:0000313" key="10">
    <source>
        <dbReference type="EMBL" id="TPW43992.1"/>
    </source>
</evidence>
<dbReference type="OrthoDB" id="9807403at2"/>
<dbReference type="HAMAP" id="MF_01161">
    <property type="entry name" value="tRNA_Ile_lys_synt"/>
    <property type="match status" value="1"/>
</dbReference>
<dbReference type="GO" id="GO:0005524">
    <property type="term" value="F:ATP binding"/>
    <property type="evidence" value="ECO:0007669"/>
    <property type="project" value="UniProtKB-UniRule"/>
</dbReference>
<evidence type="ECO:0000256" key="2">
    <source>
        <dbReference type="ARBA" id="ARBA00022490"/>
    </source>
</evidence>
<keyword evidence="6 8" id="KW-0067">ATP-binding</keyword>
<evidence type="ECO:0000256" key="1">
    <source>
        <dbReference type="ARBA" id="ARBA00004496"/>
    </source>
</evidence>
<comment type="catalytic activity">
    <reaction evidence="7 8">
        <text>cytidine(34) in tRNA(Ile2) + L-lysine + ATP = lysidine(34) in tRNA(Ile2) + AMP + diphosphate + H(+)</text>
        <dbReference type="Rhea" id="RHEA:43744"/>
        <dbReference type="Rhea" id="RHEA-COMP:10625"/>
        <dbReference type="Rhea" id="RHEA-COMP:10670"/>
        <dbReference type="ChEBI" id="CHEBI:15378"/>
        <dbReference type="ChEBI" id="CHEBI:30616"/>
        <dbReference type="ChEBI" id="CHEBI:32551"/>
        <dbReference type="ChEBI" id="CHEBI:33019"/>
        <dbReference type="ChEBI" id="CHEBI:82748"/>
        <dbReference type="ChEBI" id="CHEBI:83665"/>
        <dbReference type="ChEBI" id="CHEBI:456215"/>
        <dbReference type="EC" id="6.3.4.19"/>
    </reaction>
</comment>
<gene>
    <name evidence="8 10" type="primary">tilS</name>
    <name evidence="10" type="ORF">FKM52_05490</name>
</gene>
<dbReference type="InterPro" id="IPR014729">
    <property type="entry name" value="Rossmann-like_a/b/a_fold"/>
</dbReference>
<dbReference type="InterPro" id="IPR012795">
    <property type="entry name" value="tRNA_Ile_lys_synt_N"/>
</dbReference>
<reference evidence="10 11" key="1">
    <citation type="submission" date="2019-06" db="EMBL/GenBank/DDBJ databases">
        <authorList>
            <person name="Yang Y."/>
        </authorList>
    </citation>
    <scope>NUCLEOTIDE SEQUENCE [LARGE SCALE GENOMIC DNA]</scope>
    <source>
        <strain evidence="10 11">BIT-26</strain>
    </source>
</reference>
<evidence type="ECO:0000256" key="4">
    <source>
        <dbReference type="ARBA" id="ARBA00022694"/>
    </source>
</evidence>
<comment type="similarity">
    <text evidence="8">Belongs to the tRNA(Ile)-lysidine synthase family.</text>
</comment>
<dbReference type="RefSeq" id="WP_141175180.1">
    <property type="nucleotide sequence ID" value="NZ_JBHUFX010000032.1"/>
</dbReference>
<keyword evidence="2 8" id="KW-0963">Cytoplasm</keyword>
<protein>
    <recommendedName>
        <fullName evidence="8">tRNA(Ile)-lysidine synthase</fullName>
        <ecNumber evidence="8">6.3.4.19</ecNumber>
    </recommendedName>
    <alternativeName>
        <fullName evidence="8">tRNA(Ile)-2-lysyl-cytidine synthase</fullName>
    </alternativeName>
    <alternativeName>
        <fullName evidence="8">tRNA(Ile)-lysidine synthetase</fullName>
    </alternativeName>
</protein>
<feature type="domain" description="Lysidine-tRNA(Ile) synthetase C-terminal" evidence="9">
    <location>
        <begin position="359"/>
        <end position="430"/>
    </location>
</feature>
<dbReference type="NCBIfam" id="TIGR02433">
    <property type="entry name" value="lysidine_TilS_C"/>
    <property type="match status" value="1"/>
</dbReference>
<dbReference type="SUPFAM" id="SSF82829">
    <property type="entry name" value="MesJ substrate recognition domain-like"/>
    <property type="match status" value="1"/>
</dbReference>
<evidence type="ECO:0000256" key="6">
    <source>
        <dbReference type="ARBA" id="ARBA00022840"/>
    </source>
</evidence>
<keyword evidence="11" id="KW-1185">Reference proteome</keyword>
<dbReference type="SUPFAM" id="SSF56037">
    <property type="entry name" value="PheT/TilS domain"/>
    <property type="match status" value="1"/>
</dbReference>
<accession>A0A506VEM4</accession>
<dbReference type="PANTHER" id="PTHR43033:SF1">
    <property type="entry name" value="TRNA(ILE)-LYSIDINE SYNTHASE-RELATED"/>
    <property type="match status" value="1"/>
</dbReference>
<dbReference type="Pfam" id="PF01171">
    <property type="entry name" value="ATP_bind_3"/>
    <property type="match status" value="1"/>
</dbReference>
<dbReference type="Gene3D" id="3.40.50.620">
    <property type="entry name" value="HUPs"/>
    <property type="match status" value="1"/>
</dbReference>
<name>A0A506VEM4_9GAMM</name>
<evidence type="ECO:0000313" key="11">
    <source>
        <dbReference type="Proteomes" id="UP000319523"/>
    </source>
</evidence>
<dbReference type="PANTHER" id="PTHR43033">
    <property type="entry name" value="TRNA(ILE)-LYSIDINE SYNTHASE-RELATED"/>
    <property type="match status" value="1"/>
</dbReference>
<evidence type="ECO:0000256" key="8">
    <source>
        <dbReference type="HAMAP-Rule" id="MF_01161"/>
    </source>
</evidence>
<dbReference type="NCBIfam" id="TIGR02432">
    <property type="entry name" value="lysidine_TilS_N"/>
    <property type="match status" value="1"/>
</dbReference>
<dbReference type="GO" id="GO:0005737">
    <property type="term" value="C:cytoplasm"/>
    <property type="evidence" value="ECO:0007669"/>
    <property type="project" value="UniProtKB-SubCell"/>
</dbReference>
<proteinExistence type="inferred from homology"/>
<evidence type="ECO:0000256" key="7">
    <source>
        <dbReference type="ARBA" id="ARBA00048539"/>
    </source>
</evidence>
<evidence type="ECO:0000259" key="9">
    <source>
        <dbReference type="SMART" id="SM00977"/>
    </source>
</evidence>
<evidence type="ECO:0000256" key="3">
    <source>
        <dbReference type="ARBA" id="ARBA00022598"/>
    </source>
</evidence>
<dbReference type="GO" id="GO:0006400">
    <property type="term" value="P:tRNA modification"/>
    <property type="evidence" value="ECO:0007669"/>
    <property type="project" value="UniProtKB-UniRule"/>
</dbReference>
<dbReference type="Gene3D" id="1.20.59.20">
    <property type="match status" value="1"/>
</dbReference>
<dbReference type="InterPro" id="IPR012094">
    <property type="entry name" value="tRNA_Ile_lys_synt"/>
</dbReference>
<organism evidence="10 11">
    <name type="scientific">Mixta tenebrionis</name>
    <dbReference type="NCBI Taxonomy" id="2562439"/>
    <lineage>
        <taxon>Bacteria</taxon>
        <taxon>Pseudomonadati</taxon>
        <taxon>Pseudomonadota</taxon>
        <taxon>Gammaproteobacteria</taxon>
        <taxon>Enterobacterales</taxon>
        <taxon>Erwiniaceae</taxon>
        <taxon>Mixta</taxon>
    </lineage>
</organism>
<dbReference type="Proteomes" id="UP000319523">
    <property type="component" value="Unassembled WGS sequence"/>
</dbReference>
<dbReference type="Pfam" id="PF11734">
    <property type="entry name" value="TilS_C"/>
    <property type="match status" value="1"/>
</dbReference>
<keyword evidence="5 8" id="KW-0547">Nucleotide-binding</keyword>
<dbReference type="EC" id="6.3.4.19" evidence="8"/>
<dbReference type="CDD" id="cd01992">
    <property type="entry name" value="TilS_N"/>
    <property type="match status" value="1"/>
</dbReference>
<dbReference type="InterPro" id="IPR012796">
    <property type="entry name" value="Lysidine-tRNA-synth_C"/>
</dbReference>
<dbReference type="GO" id="GO:0032267">
    <property type="term" value="F:tRNA(Ile)-lysidine synthase activity"/>
    <property type="evidence" value="ECO:0007669"/>
    <property type="project" value="UniProtKB-EC"/>
</dbReference>
<dbReference type="NCBIfam" id="NF007942">
    <property type="entry name" value="PRK10660.1"/>
    <property type="match status" value="1"/>
</dbReference>
<dbReference type="SMART" id="SM00977">
    <property type="entry name" value="TilS_C"/>
    <property type="match status" value="1"/>
</dbReference>
<dbReference type="EMBL" id="VHQI01000002">
    <property type="protein sequence ID" value="TPW43992.1"/>
    <property type="molecule type" value="Genomic_DNA"/>
</dbReference>
<dbReference type="AlphaFoldDB" id="A0A506VEM4"/>
<comment type="domain">
    <text evidence="8">The N-terminal region contains the highly conserved SGGXDS motif, predicted to be a P-loop motif involved in ATP binding.</text>
</comment>
<sequence length="439" mass="49940">MTQLAELEQRLNDERKLLVAFSGGLDSTVLLHQLALLRQRLPDLELRAIHIHHGLSANADSWADRCHALCRQWNVPFLVERITVDGRDKGIEAAAREGRYQAFRRHLLPGEALVTAQHLDDQCETLLLALKRGSGPAGLAAMPSSLALGEHRLLRPLLRCRRAELEQWAHQHQLCWVEDESNQDTRYDRNFLRQRIMPLLNARWPHFAEAAARSAALCGEQEQLLDELLAESLQQRMQPDGALQIADFHTLSEARRAALLRRWIALCGGKMPSRDAMQRLWLEVICAREDAAPRLRLGDYEVRRYRQALYWLPLRPSLRDEVLLWPDVRTPLALPHGLGRLRLAQSGTEIRPARVDEKITVRFQAQGSFAIVGRGGHRPIKKLWQECGVPPWQREATPLIYYNDTLIAALDTFVCREGSAVAGAGWQIAWQKLSYGESV</sequence>
<feature type="binding site" evidence="8">
    <location>
        <begin position="22"/>
        <end position="27"/>
    </location>
    <ligand>
        <name>ATP</name>
        <dbReference type="ChEBI" id="CHEBI:30616"/>
    </ligand>
</feature>
<comment type="function">
    <text evidence="8">Ligates lysine onto the cytidine present at position 34 of the AUA codon-specific tRNA(Ile) that contains the anticodon CAU, in an ATP-dependent manner. Cytidine is converted to lysidine, thus changing the amino acid specificity of the tRNA from methionine to isoleucine.</text>
</comment>
<comment type="subcellular location">
    <subcellularLocation>
        <location evidence="1 8">Cytoplasm</location>
    </subcellularLocation>
</comment>
<dbReference type="InterPro" id="IPR011063">
    <property type="entry name" value="TilS/TtcA_N"/>
</dbReference>
<evidence type="ECO:0000256" key="5">
    <source>
        <dbReference type="ARBA" id="ARBA00022741"/>
    </source>
</evidence>
<dbReference type="InterPro" id="IPR015262">
    <property type="entry name" value="tRNA_Ile_lys_synt_subst-bd"/>
</dbReference>
<dbReference type="Pfam" id="PF09179">
    <property type="entry name" value="TilS"/>
    <property type="match status" value="1"/>
</dbReference>